<gene>
    <name evidence="2" type="ORF">PgNI_02263</name>
</gene>
<dbReference type="AlphaFoldDB" id="A0A6P8BGK2"/>
<reference evidence="2" key="1">
    <citation type="journal article" date="2019" name="Mol. Biol. Evol.">
        <title>Blast fungal genomes show frequent chromosomal changes, gene gains and losses, and effector gene turnover.</title>
        <authorList>
            <person name="Gomez Luciano L.B."/>
            <person name="Jason Tsai I."/>
            <person name="Chuma I."/>
            <person name="Tosa Y."/>
            <person name="Chen Y.H."/>
            <person name="Li J.Y."/>
            <person name="Li M.Y."/>
            <person name="Jade Lu M.Y."/>
            <person name="Nakayashiki H."/>
            <person name="Li W.H."/>
        </authorList>
    </citation>
    <scope>NUCLEOTIDE SEQUENCE</scope>
    <source>
        <strain evidence="2">NI907</strain>
    </source>
</reference>
<dbReference type="GeneID" id="41957242"/>
<evidence type="ECO:0000313" key="1">
    <source>
        <dbReference type="Proteomes" id="UP000515153"/>
    </source>
</evidence>
<name>A0A6P8BGK2_PYRGI</name>
<protein>
    <submittedName>
        <fullName evidence="2">Uncharacterized protein</fullName>
    </submittedName>
</protein>
<dbReference type="KEGG" id="pgri:PgNI_02263"/>
<accession>A0A6P8BGK2</accession>
<reference evidence="2" key="3">
    <citation type="submission" date="2025-08" db="UniProtKB">
        <authorList>
            <consortium name="RefSeq"/>
        </authorList>
    </citation>
    <scope>IDENTIFICATION</scope>
    <source>
        <strain evidence="2">NI907</strain>
    </source>
</reference>
<dbReference type="Proteomes" id="UP000515153">
    <property type="component" value="Unplaced"/>
</dbReference>
<sequence>MSTGVNYFTGQESPHEYKCRRDQWFVLKKSSNQGN</sequence>
<proteinExistence type="predicted"/>
<dbReference type="RefSeq" id="XP_030986262.1">
    <property type="nucleotide sequence ID" value="XM_031122330.1"/>
</dbReference>
<reference evidence="2" key="2">
    <citation type="submission" date="2019-10" db="EMBL/GenBank/DDBJ databases">
        <authorList>
            <consortium name="NCBI Genome Project"/>
        </authorList>
    </citation>
    <scope>NUCLEOTIDE SEQUENCE</scope>
    <source>
        <strain evidence="2">NI907</strain>
    </source>
</reference>
<evidence type="ECO:0000313" key="2">
    <source>
        <dbReference type="RefSeq" id="XP_030986262.1"/>
    </source>
</evidence>
<keyword evidence="1" id="KW-1185">Reference proteome</keyword>
<organism evidence="1 2">
    <name type="scientific">Pyricularia grisea</name>
    <name type="common">Crabgrass-specific blast fungus</name>
    <name type="synonym">Magnaporthe grisea</name>
    <dbReference type="NCBI Taxonomy" id="148305"/>
    <lineage>
        <taxon>Eukaryota</taxon>
        <taxon>Fungi</taxon>
        <taxon>Dikarya</taxon>
        <taxon>Ascomycota</taxon>
        <taxon>Pezizomycotina</taxon>
        <taxon>Sordariomycetes</taxon>
        <taxon>Sordariomycetidae</taxon>
        <taxon>Magnaporthales</taxon>
        <taxon>Pyriculariaceae</taxon>
        <taxon>Pyricularia</taxon>
    </lineage>
</organism>